<accession>A0AA35SB97</accession>
<reference evidence="1" key="1">
    <citation type="submission" date="2023-03" db="EMBL/GenBank/DDBJ databases">
        <authorList>
            <person name="Steffen K."/>
            <person name="Cardenas P."/>
        </authorList>
    </citation>
    <scope>NUCLEOTIDE SEQUENCE</scope>
</reference>
<dbReference type="AlphaFoldDB" id="A0AA35SB97"/>
<protein>
    <submittedName>
        <fullName evidence="1">Uncharacterized protein</fullName>
    </submittedName>
</protein>
<comment type="caution">
    <text evidence="1">The sequence shown here is derived from an EMBL/GenBank/DDBJ whole genome shotgun (WGS) entry which is preliminary data.</text>
</comment>
<dbReference type="EMBL" id="CASHTH010002196">
    <property type="protein sequence ID" value="CAI8026028.1"/>
    <property type="molecule type" value="Genomic_DNA"/>
</dbReference>
<feature type="non-terminal residue" evidence="1">
    <location>
        <position position="95"/>
    </location>
</feature>
<name>A0AA35SB97_GEOBA</name>
<organism evidence="1 2">
    <name type="scientific">Geodia barretti</name>
    <name type="common">Barrett's horny sponge</name>
    <dbReference type="NCBI Taxonomy" id="519541"/>
    <lineage>
        <taxon>Eukaryota</taxon>
        <taxon>Metazoa</taxon>
        <taxon>Porifera</taxon>
        <taxon>Demospongiae</taxon>
        <taxon>Heteroscleromorpha</taxon>
        <taxon>Tetractinellida</taxon>
        <taxon>Astrophorina</taxon>
        <taxon>Geodiidae</taxon>
        <taxon>Geodia</taxon>
    </lineage>
</organism>
<evidence type="ECO:0000313" key="1">
    <source>
        <dbReference type="EMBL" id="CAI8026028.1"/>
    </source>
</evidence>
<keyword evidence="2" id="KW-1185">Reference proteome</keyword>
<gene>
    <name evidence="1" type="ORF">GBAR_LOCUS15003</name>
</gene>
<sequence>MLVNIVGSPIKWQSVSIREVPVTTMNTLLIAAACSQAKVHIRVVCQRLAHEGDIRKGQLRVDLHQGPEETEGNDNHRHHYCLFASLFEFLCGFCS</sequence>
<dbReference type="Proteomes" id="UP001174909">
    <property type="component" value="Unassembled WGS sequence"/>
</dbReference>
<proteinExistence type="predicted"/>
<evidence type="ECO:0000313" key="2">
    <source>
        <dbReference type="Proteomes" id="UP001174909"/>
    </source>
</evidence>